<organism evidence="5 6">
    <name type="scientific">Claviceps pusilla</name>
    <dbReference type="NCBI Taxonomy" id="123648"/>
    <lineage>
        <taxon>Eukaryota</taxon>
        <taxon>Fungi</taxon>
        <taxon>Dikarya</taxon>
        <taxon>Ascomycota</taxon>
        <taxon>Pezizomycotina</taxon>
        <taxon>Sordariomycetes</taxon>
        <taxon>Hypocreomycetidae</taxon>
        <taxon>Hypocreales</taxon>
        <taxon>Clavicipitaceae</taxon>
        <taxon>Claviceps</taxon>
    </lineage>
</organism>
<dbReference type="Proteomes" id="UP000748025">
    <property type="component" value="Unassembled WGS sequence"/>
</dbReference>
<feature type="binding site" evidence="4">
    <location>
        <position position="235"/>
    </location>
    <ligand>
        <name>substrate</name>
    </ligand>
</feature>
<evidence type="ECO:0000256" key="1">
    <source>
        <dbReference type="ARBA" id="ARBA00012346"/>
    </source>
</evidence>
<evidence type="ECO:0000313" key="5">
    <source>
        <dbReference type="EMBL" id="KAG6013744.1"/>
    </source>
</evidence>
<dbReference type="GO" id="GO:0003839">
    <property type="term" value="F:gamma-glutamylcyclotransferase activity"/>
    <property type="evidence" value="ECO:0007669"/>
    <property type="project" value="UniProtKB-EC"/>
</dbReference>
<keyword evidence="2" id="KW-0456">Lyase</keyword>
<reference evidence="5" key="1">
    <citation type="journal article" date="2020" name="bioRxiv">
        <title>Whole genome comparisons of ergot fungi reveals the divergence and evolution of species within the genus Claviceps are the result of varying mechanisms driving genome evolution and host range expansion.</title>
        <authorList>
            <person name="Wyka S.A."/>
            <person name="Mondo S.J."/>
            <person name="Liu M."/>
            <person name="Dettman J."/>
            <person name="Nalam V."/>
            <person name="Broders K.D."/>
        </authorList>
    </citation>
    <scope>NUCLEOTIDE SEQUENCE</scope>
    <source>
        <strain evidence="5">CCC 602</strain>
    </source>
</reference>
<dbReference type="InterPro" id="IPR017939">
    <property type="entry name" value="G-Glutamylcylcotransferase"/>
</dbReference>
<dbReference type="OrthoDB" id="2017317at2759"/>
<name>A0A9P7NFD1_9HYPO</name>
<evidence type="ECO:0000256" key="4">
    <source>
        <dbReference type="PIRSR" id="PIRSR617939-2"/>
    </source>
</evidence>
<dbReference type="Gene3D" id="3.10.490.10">
    <property type="entry name" value="Gamma-glutamyl cyclotransferase-like"/>
    <property type="match status" value="1"/>
</dbReference>
<accession>A0A9P7NFD1</accession>
<comment type="caution">
    <text evidence="5">The sequence shown here is derived from an EMBL/GenBank/DDBJ whole genome shotgun (WGS) entry which is preliminary data.</text>
</comment>
<feature type="binding site" evidence="4">
    <location>
        <begin position="67"/>
        <end position="72"/>
    </location>
    <ligand>
        <name>substrate</name>
    </ligand>
</feature>
<dbReference type="AlphaFoldDB" id="A0A9P7NFD1"/>
<dbReference type="EMBL" id="SRPW01000550">
    <property type="protein sequence ID" value="KAG6013744.1"/>
    <property type="molecule type" value="Genomic_DNA"/>
</dbReference>
<feature type="active site" description="Proton acceptor" evidence="3">
    <location>
        <position position="163"/>
    </location>
</feature>
<protein>
    <recommendedName>
        <fullName evidence="1">gamma-glutamylcyclotransferase</fullName>
        <ecNumber evidence="1">4.3.2.9</ecNumber>
    </recommendedName>
</protein>
<evidence type="ECO:0000313" key="6">
    <source>
        <dbReference type="Proteomes" id="UP000748025"/>
    </source>
</evidence>
<evidence type="ECO:0000256" key="2">
    <source>
        <dbReference type="ARBA" id="ARBA00023239"/>
    </source>
</evidence>
<dbReference type="PANTHER" id="PTHR12935:SF0">
    <property type="entry name" value="GAMMA-GLUTAMYLCYCLOTRANSFERASE"/>
    <property type="match status" value="1"/>
</dbReference>
<evidence type="ECO:0000256" key="3">
    <source>
        <dbReference type="PIRSR" id="PIRSR617939-1"/>
    </source>
</evidence>
<dbReference type="EC" id="4.3.2.9" evidence="1"/>
<keyword evidence="6" id="KW-1185">Reference proteome</keyword>
<gene>
    <name evidence="5" type="ORF">E4U43_007134</name>
</gene>
<proteinExistence type="predicted"/>
<dbReference type="PANTHER" id="PTHR12935">
    <property type="entry name" value="GAMMA-GLUTAMYLCYCLOTRANSFERASE"/>
    <property type="match status" value="1"/>
</dbReference>
<sequence>MSSQSKTSAAPAALDKLVISTRPQFKGSCAPASAIPKTTPQRLLRASGDAITSTTLSAADPVESVLYLAYGSNMCAETFLGMRGIRPLSQVNVSAPSIRLSFDLPGFPYREPCFANVAFRNVPEKKRDEGCKFVHQDMEWDGGLVGVVYEVTTQDYGRILRTEGAGSSYNETVVGCYPIGPKETQPAGGSKLFYARTLYYPSHRDDDSGRKNWWQRFLDGRQRPDPNYAQASERYLNLLRAGGQEHDLPASYRNHLDTLPAYTVTRWSQTVGQYVFILCWAPLFVLSLAAMRTLTDETGKLPSWLARAMAMLSDLMWVSYDVFFKPVFGDGERTEGDHLSDASLSLVHASTHGSFVEEAGV</sequence>